<feature type="region of interest" description="Disordered" evidence="1">
    <location>
        <begin position="54"/>
        <end position="76"/>
    </location>
</feature>
<dbReference type="AlphaFoldDB" id="A0A8J2RKL3"/>
<feature type="region of interest" description="Disordered" evidence="1">
    <location>
        <begin position="115"/>
        <end position="169"/>
    </location>
</feature>
<name>A0A8J2RKL3_9CRUS</name>
<feature type="compositionally biased region" description="Low complexity" evidence="1">
    <location>
        <begin position="192"/>
        <end position="219"/>
    </location>
</feature>
<proteinExistence type="predicted"/>
<gene>
    <name evidence="2" type="ORF">DGAL_LOCUS5057</name>
</gene>
<protein>
    <submittedName>
        <fullName evidence="2">Uncharacterized protein</fullName>
    </submittedName>
</protein>
<evidence type="ECO:0000313" key="2">
    <source>
        <dbReference type="EMBL" id="CAH0102620.1"/>
    </source>
</evidence>
<accession>A0A8J2RKL3</accession>
<comment type="caution">
    <text evidence="2">The sequence shown here is derived from an EMBL/GenBank/DDBJ whole genome shotgun (WGS) entry which is preliminary data.</text>
</comment>
<feature type="region of interest" description="Disordered" evidence="1">
    <location>
        <begin position="184"/>
        <end position="226"/>
    </location>
</feature>
<keyword evidence="3" id="KW-1185">Reference proteome</keyword>
<evidence type="ECO:0000256" key="1">
    <source>
        <dbReference type="SAM" id="MobiDB-lite"/>
    </source>
</evidence>
<dbReference type="Proteomes" id="UP000789390">
    <property type="component" value="Unassembled WGS sequence"/>
</dbReference>
<feature type="compositionally biased region" description="Polar residues" evidence="1">
    <location>
        <begin position="151"/>
        <end position="163"/>
    </location>
</feature>
<feature type="compositionally biased region" description="Acidic residues" evidence="1">
    <location>
        <begin position="123"/>
        <end position="134"/>
    </location>
</feature>
<reference evidence="2" key="1">
    <citation type="submission" date="2021-11" db="EMBL/GenBank/DDBJ databases">
        <authorList>
            <person name="Schell T."/>
        </authorList>
    </citation>
    <scope>NUCLEOTIDE SEQUENCE</scope>
    <source>
        <strain evidence="2">M5</strain>
    </source>
</reference>
<dbReference type="OrthoDB" id="1667110at2759"/>
<organism evidence="2 3">
    <name type="scientific">Daphnia galeata</name>
    <dbReference type="NCBI Taxonomy" id="27404"/>
    <lineage>
        <taxon>Eukaryota</taxon>
        <taxon>Metazoa</taxon>
        <taxon>Ecdysozoa</taxon>
        <taxon>Arthropoda</taxon>
        <taxon>Crustacea</taxon>
        <taxon>Branchiopoda</taxon>
        <taxon>Diplostraca</taxon>
        <taxon>Cladocera</taxon>
        <taxon>Anomopoda</taxon>
        <taxon>Daphniidae</taxon>
        <taxon>Daphnia</taxon>
    </lineage>
</organism>
<sequence length="326" mass="35111">MERLVHSYRKQWNIVEFCDCPEGKKFVETTESNGSVNNGKPRIQWYLQGGLESESVKPVNGNPAQADSKNGGNQTGSSLLNVLADVALTKEKKPGKSKNGYGGAVKGGGEAVDGAATAIGSDGESDLPSDEEEGCEHFSTLRELLIRPAPKTSTGKNSEQNTAPVAKRQRMETLEDVISCVIERGVDREPSPEASASTTAAGAAGPSPNSSTATATTTAPDKDWNGEPEEVAVDVELVHFKRRGDAFKTVLTVESWIASGSHHGSFRVIESLSRNCTFVALYGETAEESWKRGQPVVVWSDAAAGSIYLESEIFSQRLWRHQERPD</sequence>
<dbReference type="EMBL" id="CAKKLH010000089">
    <property type="protein sequence ID" value="CAH0102620.1"/>
    <property type="molecule type" value="Genomic_DNA"/>
</dbReference>
<evidence type="ECO:0000313" key="3">
    <source>
        <dbReference type="Proteomes" id="UP000789390"/>
    </source>
</evidence>
<feature type="compositionally biased region" description="Polar residues" evidence="1">
    <location>
        <begin position="62"/>
        <end position="76"/>
    </location>
</feature>